<dbReference type="GO" id="GO:0006302">
    <property type="term" value="P:double-strand break repair"/>
    <property type="evidence" value="ECO:0007669"/>
    <property type="project" value="TreeGrafter"/>
</dbReference>
<dbReference type="InterPro" id="IPR027417">
    <property type="entry name" value="P-loop_NTPase"/>
</dbReference>
<name>A0A7U4P2V6_9BURK</name>
<dbReference type="NCBIfam" id="NF045780">
    <property type="entry name" value="TrlF_fam_ATP"/>
    <property type="match status" value="1"/>
</dbReference>
<dbReference type="EMBL" id="CP065686">
    <property type="protein sequence ID" value="QPS42844.1"/>
    <property type="molecule type" value="Genomic_DNA"/>
</dbReference>
<organism evidence="1 2">
    <name type="scientific">Burkholderia humptydooensis</name>
    <dbReference type="NCBI Taxonomy" id="430531"/>
    <lineage>
        <taxon>Bacteria</taxon>
        <taxon>Pseudomonadati</taxon>
        <taxon>Pseudomonadota</taxon>
        <taxon>Betaproteobacteria</taxon>
        <taxon>Burkholderiales</taxon>
        <taxon>Burkholderiaceae</taxon>
        <taxon>Burkholderia</taxon>
        <taxon>pseudomallei group</taxon>
    </lineage>
</organism>
<accession>A0A7U4P2V6</accession>
<dbReference type="AlphaFoldDB" id="A0A7U4P2V6"/>
<accession>A0A7T2TZF6</accession>
<gene>
    <name evidence="1" type="ORF">I6G56_14800</name>
</gene>
<dbReference type="SUPFAM" id="SSF52540">
    <property type="entry name" value="P-loop containing nucleoside triphosphate hydrolases"/>
    <property type="match status" value="1"/>
</dbReference>
<dbReference type="InterPro" id="IPR016195">
    <property type="entry name" value="Pol/histidinol_Pase-like"/>
</dbReference>
<dbReference type="Gene3D" id="3.20.20.140">
    <property type="entry name" value="Metal-dependent hydrolases"/>
    <property type="match status" value="1"/>
</dbReference>
<dbReference type="PANTHER" id="PTHR32182">
    <property type="entry name" value="DNA REPLICATION AND REPAIR PROTEIN RECF"/>
    <property type="match status" value="1"/>
</dbReference>
<dbReference type="KEGG" id="bhg:I6G56_14800"/>
<dbReference type="PANTHER" id="PTHR32182:SF22">
    <property type="entry name" value="ATP-DEPENDENT ENDONUCLEASE, OLD FAMILY-RELATED"/>
    <property type="match status" value="1"/>
</dbReference>
<dbReference type="GO" id="GO:0000731">
    <property type="term" value="P:DNA synthesis involved in DNA repair"/>
    <property type="evidence" value="ECO:0007669"/>
    <property type="project" value="TreeGrafter"/>
</dbReference>
<dbReference type="Gene3D" id="3.40.50.300">
    <property type="entry name" value="P-loop containing nucleotide triphosphate hydrolases"/>
    <property type="match status" value="2"/>
</dbReference>
<reference evidence="1 2" key="1">
    <citation type="submission" date="2020-12" db="EMBL/GenBank/DDBJ databases">
        <title>FDA dAtabase for Regulatory Grade micrObial Sequences (FDA-ARGOS): Supporting development and validation of Infectious Disease Dx tests.</title>
        <authorList>
            <person name="Nelson B."/>
            <person name="Plummer A."/>
            <person name="Tallon L."/>
            <person name="Sadzewicz L."/>
            <person name="Zhao X."/>
            <person name="Boylan J."/>
            <person name="Ott S."/>
            <person name="Bowen H."/>
            <person name="Vavikolanu K."/>
            <person name="Mehta A."/>
            <person name="Aluvathingal J."/>
            <person name="Nadendla S."/>
            <person name="Myers T."/>
            <person name="Yan Y."/>
            <person name="Sichtig H."/>
        </authorList>
    </citation>
    <scope>NUCLEOTIDE SEQUENCE [LARGE SCALE GENOMIC DNA]</scope>
    <source>
        <strain evidence="1 2">FDAARGOS_899</strain>
    </source>
</reference>
<dbReference type="Proteomes" id="UP000594943">
    <property type="component" value="Chromosome 1"/>
</dbReference>
<protein>
    <submittedName>
        <fullName evidence="1">ABC transporter</fullName>
    </submittedName>
</protein>
<dbReference type="RefSeq" id="WP_006025737.1">
    <property type="nucleotide sequence ID" value="NZ_CP013380.1"/>
</dbReference>
<sequence>MNRGSTWGKWDLHIHTPASYEWRGGSRLRTAASEAERDALMKEVVSAMNASGCVAVGVMDYWTFDGIKAIRSYQKRPDALPLTPTLFPGIELRMVSPGNFRLNMHVLLNPRLSDDQLDAFKAQLRIANFDRPLVDANLIEYGRVRISNERLAQLSLPRERVQANDADALIAASKTIEVTPESVKEALKTFGTDDAILMIPFDTNDGMAKIQFREHYNFPRELLAMEAIFEVSSLDTRDAFVGMRTPRNERFFDEFQSAIGQPKLAVRGSDAHRLADYGKCPNEKYTWIKAEPTFSGLLQACKEPNNRSYIGLEPPKLEFVRRNPHLFVSGVDIRKTASSKEPGVWFDGTKLEFNEDLVAIIGRKGSGKSALADVIGFLGDTPNGRYFSFLSDKRFRLPRDNKAASFEGRLNWAHGARAGEFRSLSSDTNTAAVERVKYLPQRYFEELCNDHVEGKDDLLQKELQKVIFSHLSPSEKENAKSLDEVIEIRSAVIQDRLRRNRKEVERLNGRIAMLSTRAGHDRAMHLRRELDLFLEKIRVLKEHEPKVQLPPKSDDPGLAQLNEAISKAEGELREADNVIAQKRKEQDSARLKLRRIGEVRARVAALRESVEDARGQMHDALSELGIGFEQLVRLEVDLSGLDTLEAAIKAAQTDVERALSPDGEGSLIVSRHQPETTLAELKAKLDEPNRRYQQELSAHDEWEQSWLQLLGGADIPGTFWAVWWELEALPALDGELTDLRTLRTAAAKQILADIRGMAAVRASLYRPVQELVDSDSDIRTHLHVEFSVNLSFDSFASGIFDFVKQSAGSFVGYEESKALVSRMLSAHDLNTEAGLERFFAEVETALSVDVRGTDRRPVNLGSVLRSEKKPQQLFDYIYQLEYAQLTYGLSMGGVSLERLSPGQRGALLLIFYLLVDRDRIPIVLDQPEENLDNETVFRLLVNVINKAKQHRQVIMITHNANLAVACDAEQIVCCDMNRDEGNRITYRSGAIEELPMNKVVVDVLEGTKRAFDNRSRKYA</sequence>
<proteinExistence type="predicted"/>
<dbReference type="SUPFAM" id="SSF89550">
    <property type="entry name" value="PHP domain-like"/>
    <property type="match status" value="1"/>
</dbReference>
<evidence type="ECO:0000313" key="2">
    <source>
        <dbReference type="Proteomes" id="UP000594943"/>
    </source>
</evidence>
<dbReference type="InterPro" id="IPR054787">
    <property type="entry name" value="TrlF_ATPase"/>
</dbReference>
<evidence type="ECO:0000313" key="1">
    <source>
        <dbReference type="EMBL" id="QPS42844.1"/>
    </source>
</evidence>